<organism evidence="3 4">
    <name type="scientific">Owenia fusiformis</name>
    <name type="common">Polychaete worm</name>
    <dbReference type="NCBI Taxonomy" id="6347"/>
    <lineage>
        <taxon>Eukaryota</taxon>
        <taxon>Metazoa</taxon>
        <taxon>Spiralia</taxon>
        <taxon>Lophotrochozoa</taxon>
        <taxon>Annelida</taxon>
        <taxon>Polychaeta</taxon>
        <taxon>Sedentaria</taxon>
        <taxon>Canalipalpata</taxon>
        <taxon>Sabellida</taxon>
        <taxon>Oweniida</taxon>
        <taxon>Oweniidae</taxon>
        <taxon>Owenia</taxon>
    </lineage>
</organism>
<dbReference type="CDD" id="cd00041">
    <property type="entry name" value="CUB"/>
    <property type="match status" value="1"/>
</dbReference>
<dbReference type="EMBL" id="CAIIXF020000007">
    <property type="protein sequence ID" value="CAH1788271.1"/>
    <property type="molecule type" value="Genomic_DNA"/>
</dbReference>
<dbReference type="Gene3D" id="2.60.120.290">
    <property type="entry name" value="Spermadhesin, CUB domain"/>
    <property type="match status" value="1"/>
</dbReference>
<dbReference type="InterPro" id="IPR036056">
    <property type="entry name" value="Fibrinogen-like_C"/>
</dbReference>
<evidence type="ECO:0000256" key="2">
    <source>
        <dbReference type="PROSITE-ProRule" id="PRU00059"/>
    </source>
</evidence>
<dbReference type="InterPro" id="IPR050373">
    <property type="entry name" value="Fibrinogen_C-term_domain"/>
</dbReference>
<protein>
    <submittedName>
        <fullName evidence="3">Uncharacterized protein</fullName>
    </submittedName>
</protein>
<sequence length="354" mass="39208">MTRGVYILYAFAVTNLLTYVQAAVQCGATLSVASGAITSPCAGNPGHTYEHEANCEWTINAASGLSVHLTFSIFDVEYHSKCEYDYVEVYDDQRLIGRYCGTTLPPLLISSSNRMRVVFHSDRSVSKKGFHASYITKASYPTDCSGEQTFTGVKIIQPTGHGSFSVYCSKGCVYLARRFDGSVEFYRKWVDYQNGFGNKAGEHFIGLENLVALLKQRKYKLRVDLTMWPPKSKTGYAEYSNFDVGGSNTNYSLTVGGYSGTAGDSLHGHNGAQFSTYDRDNDATVDSVNCAVANKGAWWYQACPSANLFGSYPDSHVCPQSGTCISWAQWYLEYIGRNPHLYSFRKVDMSICPI</sequence>
<comment type="caution">
    <text evidence="3">The sequence shown here is derived from an EMBL/GenBank/DDBJ whole genome shotgun (WGS) entry which is preliminary data.</text>
</comment>
<keyword evidence="4" id="KW-1185">Reference proteome</keyword>
<dbReference type="SUPFAM" id="SSF56496">
    <property type="entry name" value="Fibrinogen C-terminal domain-like"/>
    <property type="match status" value="1"/>
</dbReference>
<dbReference type="InterPro" id="IPR000859">
    <property type="entry name" value="CUB_dom"/>
</dbReference>
<dbReference type="InterPro" id="IPR035914">
    <property type="entry name" value="Sperma_CUB_dom_sf"/>
</dbReference>
<dbReference type="PROSITE" id="PS01180">
    <property type="entry name" value="CUB"/>
    <property type="match status" value="1"/>
</dbReference>
<dbReference type="SUPFAM" id="SSF49854">
    <property type="entry name" value="Spermadhesin, CUB domain"/>
    <property type="match status" value="1"/>
</dbReference>
<dbReference type="PANTHER" id="PTHR19143">
    <property type="entry name" value="FIBRINOGEN/TENASCIN/ANGIOPOEITIN"/>
    <property type="match status" value="1"/>
</dbReference>
<dbReference type="OrthoDB" id="6160518at2759"/>
<dbReference type="InterPro" id="IPR014716">
    <property type="entry name" value="Fibrinogen_a/b/g_C_1"/>
</dbReference>
<name>A0A8J1UKL1_OWEFU</name>
<dbReference type="SMART" id="SM00042">
    <property type="entry name" value="CUB"/>
    <property type="match status" value="1"/>
</dbReference>
<dbReference type="SMART" id="SM00186">
    <property type="entry name" value="FBG"/>
    <property type="match status" value="1"/>
</dbReference>
<keyword evidence="1" id="KW-1015">Disulfide bond</keyword>
<dbReference type="FunFam" id="2.60.120.290:FF:000013">
    <property type="entry name" value="Membrane frizzled-related protein"/>
    <property type="match status" value="1"/>
</dbReference>
<dbReference type="CDD" id="cd00087">
    <property type="entry name" value="FReD"/>
    <property type="match status" value="1"/>
</dbReference>
<dbReference type="Pfam" id="PF00431">
    <property type="entry name" value="CUB"/>
    <property type="match status" value="1"/>
</dbReference>
<dbReference type="GO" id="GO:0005615">
    <property type="term" value="C:extracellular space"/>
    <property type="evidence" value="ECO:0007669"/>
    <property type="project" value="TreeGrafter"/>
</dbReference>
<evidence type="ECO:0000313" key="4">
    <source>
        <dbReference type="Proteomes" id="UP000749559"/>
    </source>
</evidence>
<dbReference type="Pfam" id="PF00147">
    <property type="entry name" value="Fibrinogen_C"/>
    <property type="match status" value="1"/>
</dbReference>
<dbReference type="Proteomes" id="UP000749559">
    <property type="component" value="Unassembled WGS sequence"/>
</dbReference>
<dbReference type="Gene3D" id="3.90.215.10">
    <property type="entry name" value="Gamma Fibrinogen, chain A, domain 1"/>
    <property type="match status" value="1"/>
</dbReference>
<evidence type="ECO:0000256" key="1">
    <source>
        <dbReference type="ARBA" id="ARBA00023157"/>
    </source>
</evidence>
<comment type="caution">
    <text evidence="2">Lacks conserved residue(s) required for the propagation of feature annotation.</text>
</comment>
<proteinExistence type="predicted"/>
<gene>
    <name evidence="3" type="ORF">OFUS_LOCUS13833</name>
</gene>
<dbReference type="AlphaFoldDB" id="A0A8J1UKL1"/>
<dbReference type="InterPro" id="IPR002181">
    <property type="entry name" value="Fibrinogen_a/b/g_C_dom"/>
</dbReference>
<accession>A0A8J1UKL1</accession>
<reference evidence="3" key="1">
    <citation type="submission" date="2022-03" db="EMBL/GenBank/DDBJ databases">
        <authorList>
            <person name="Martin C."/>
        </authorList>
    </citation>
    <scope>NUCLEOTIDE SEQUENCE</scope>
</reference>
<dbReference type="PROSITE" id="PS51406">
    <property type="entry name" value="FIBRINOGEN_C_2"/>
    <property type="match status" value="1"/>
</dbReference>
<evidence type="ECO:0000313" key="3">
    <source>
        <dbReference type="EMBL" id="CAH1788271.1"/>
    </source>
</evidence>